<dbReference type="RefSeq" id="WP_275706512.1">
    <property type="nucleotide sequence ID" value="NZ_JANCMW010000006.1"/>
</dbReference>
<evidence type="ECO:0000256" key="1">
    <source>
        <dbReference type="ARBA" id="ARBA00005254"/>
    </source>
</evidence>
<dbReference type="EMBL" id="JANCMW010000006">
    <property type="protein sequence ID" value="MDF0750826.1"/>
    <property type="molecule type" value="Genomic_DNA"/>
</dbReference>
<comment type="similarity">
    <text evidence="1 2">Belongs to the enoyl-CoA hydratase/isomerase family.</text>
</comment>
<dbReference type="PANTHER" id="PTHR11941:SF54">
    <property type="entry name" value="ENOYL-COA HYDRATASE, MITOCHONDRIAL"/>
    <property type="match status" value="1"/>
</dbReference>
<dbReference type="PROSITE" id="PS00166">
    <property type="entry name" value="ENOYL_COA_HYDRATASE"/>
    <property type="match status" value="1"/>
</dbReference>
<protein>
    <submittedName>
        <fullName evidence="3">Enoyl-CoA hydratase/isomerase family protein</fullName>
    </submittedName>
</protein>
<gene>
    <name evidence="3" type="ORF">NLU14_11355</name>
</gene>
<dbReference type="Pfam" id="PF00378">
    <property type="entry name" value="ECH_1"/>
    <property type="match status" value="1"/>
</dbReference>
<proteinExistence type="inferred from homology"/>
<dbReference type="PANTHER" id="PTHR11941">
    <property type="entry name" value="ENOYL-COA HYDRATASE-RELATED"/>
    <property type="match status" value="1"/>
</dbReference>
<keyword evidence="4" id="KW-1185">Reference proteome</keyword>
<dbReference type="Gene3D" id="3.90.226.10">
    <property type="entry name" value="2-enoyl-CoA Hydratase, Chain A, domain 1"/>
    <property type="match status" value="1"/>
</dbReference>
<dbReference type="CDD" id="cd06558">
    <property type="entry name" value="crotonase-like"/>
    <property type="match status" value="1"/>
</dbReference>
<organism evidence="3 4">
    <name type="scientific">Marinobacter iranensis</name>
    <dbReference type="NCBI Taxonomy" id="2962607"/>
    <lineage>
        <taxon>Bacteria</taxon>
        <taxon>Pseudomonadati</taxon>
        <taxon>Pseudomonadota</taxon>
        <taxon>Gammaproteobacteria</taxon>
        <taxon>Pseudomonadales</taxon>
        <taxon>Marinobacteraceae</taxon>
        <taxon>Marinobacter</taxon>
    </lineage>
</organism>
<evidence type="ECO:0000313" key="3">
    <source>
        <dbReference type="EMBL" id="MDF0750826.1"/>
    </source>
</evidence>
<dbReference type="InterPro" id="IPR018376">
    <property type="entry name" value="Enoyl-CoA_hyd/isom_CS"/>
</dbReference>
<dbReference type="InterPro" id="IPR001753">
    <property type="entry name" value="Enoyl-CoA_hydra/iso"/>
</dbReference>
<reference evidence="3" key="1">
    <citation type="submission" date="2022-07" db="EMBL/GenBank/DDBJ databases">
        <title>Marinobacter iranensis a new bacterium isolate from a hipersaline lake in Iran.</title>
        <authorList>
            <person name="Mohammad A.M.A."/>
            <person name="Cristina S.-P."/>
            <person name="Antonio V."/>
        </authorList>
    </citation>
    <scope>NUCLEOTIDE SEQUENCE</scope>
    <source>
        <strain evidence="3">71-i</strain>
    </source>
</reference>
<comment type="caution">
    <text evidence="3">The sequence shown here is derived from an EMBL/GenBank/DDBJ whole genome shotgun (WGS) entry which is preliminary data.</text>
</comment>
<sequence>MSIPKYNTLTIEEKSAITWIVLDRPQTLNALSDELLTEFSDVLRILKTEGAPVIGIRGAGRGFSSGYDISPEAEEIGGLGRRNIIEERTRLREKIECLMPLWDHPKPTIAAVHGPCIAGAVLLASLCDLTVVADNAVIGEPTLPIGGGFMEPFWAFLLGPKQAKMMALDPGARFNAAKAVEWGWANFSVPHDELVDAVEKLSSRIARVHPDVLAVKKSSVNRYYEDRGIRSAFISGAETDALLHFSEPVRAMSESIRSNGLADTIKRFYG</sequence>
<accession>A0ABT5YAW5</accession>
<evidence type="ECO:0000313" key="4">
    <source>
        <dbReference type="Proteomes" id="UP001143391"/>
    </source>
</evidence>
<evidence type="ECO:0000256" key="2">
    <source>
        <dbReference type="RuleBase" id="RU003707"/>
    </source>
</evidence>
<dbReference type="SUPFAM" id="SSF52096">
    <property type="entry name" value="ClpP/crotonase"/>
    <property type="match status" value="1"/>
</dbReference>
<dbReference type="Proteomes" id="UP001143391">
    <property type="component" value="Unassembled WGS sequence"/>
</dbReference>
<dbReference type="InterPro" id="IPR029045">
    <property type="entry name" value="ClpP/crotonase-like_dom_sf"/>
</dbReference>
<name>A0ABT5YAW5_9GAMM</name>